<keyword evidence="4" id="KW-1185">Reference proteome</keyword>
<feature type="compositionally biased region" description="Basic and acidic residues" evidence="2">
    <location>
        <begin position="50"/>
        <end position="75"/>
    </location>
</feature>
<sequence length="440" mass="49789">MLLFPIKLRRIGAMEQQMGSLTPTTTTEAITTAEEREQRKRETAQLASLEEEKKRNLAEEAKRAEEKKARESQEARLGHIVRSSMKVVCESALGRKVDLPGDEESEVSKLRKELDELKSKCGGNVASSSSSSLEVLRKEKEALLKVHDQSSEEQRLRKEIEDLKAKINGHQPDKSQDEVLTLKLQVAELERFRKALEEKSSEVATLKAKNLHLHGEFKELREEISTMREGCNRAATGVVETSPVEAPSRGKVRIDDQPQAMYTPKDLEALQKAYKNALVAKEMALREAEACKEKMARMGATKYRLSTRKTASRRTTPRNLKTTMNFVDVASDEEKEEGEPKEADNERPLADVAHELEVAMMAKFRDKRLKELRTGKKADLEKNCLDEGISYIKLDHAKADVAEIKAQQDFDEWLLEKKANGEEDEAPLDYATSTEDIHDE</sequence>
<comment type="caution">
    <text evidence="3">The sequence shown here is derived from an EMBL/GenBank/DDBJ whole genome shotgun (WGS) entry which is preliminary data.</text>
</comment>
<evidence type="ECO:0000256" key="2">
    <source>
        <dbReference type="SAM" id="MobiDB-lite"/>
    </source>
</evidence>
<feature type="compositionally biased region" description="Low complexity" evidence="2">
    <location>
        <begin position="22"/>
        <end position="32"/>
    </location>
</feature>
<name>A0A388MAJ3_CHABU</name>
<evidence type="ECO:0000313" key="3">
    <source>
        <dbReference type="EMBL" id="GBG91535.1"/>
    </source>
</evidence>
<dbReference type="Gramene" id="GBG91535">
    <property type="protein sequence ID" value="GBG91535"/>
    <property type="gene ID" value="CBR_g52569"/>
</dbReference>
<dbReference type="AlphaFoldDB" id="A0A388MAJ3"/>
<feature type="region of interest" description="Disordered" evidence="2">
    <location>
        <begin position="15"/>
        <end position="75"/>
    </location>
</feature>
<feature type="region of interest" description="Disordered" evidence="2">
    <location>
        <begin position="417"/>
        <end position="440"/>
    </location>
</feature>
<reference evidence="3 4" key="1">
    <citation type="journal article" date="2018" name="Cell">
        <title>The Chara Genome: Secondary Complexity and Implications for Plant Terrestrialization.</title>
        <authorList>
            <person name="Nishiyama T."/>
            <person name="Sakayama H."/>
            <person name="Vries J.D."/>
            <person name="Buschmann H."/>
            <person name="Saint-Marcoux D."/>
            <person name="Ullrich K.K."/>
            <person name="Haas F.B."/>
            <person name="Vanderstraeten L."/>
            <person name="Becker D."/>
            <person name="Lang D."/>
            <person name="Vosolsobe S."/>
            <person name="Rombauts S."/>
            <person name="Wilhelmsson P.K.I."/>
            <person name="Janitza P."/>
            <person name="Kern R."/>
            <person name="Heyl A."/>
            <person name="Rumpler F."/>
            <person name="Villalobos L.I.A.C."/>
            <person name="Clay J.M."/>
            <person name="Skokan R."/>
            <person name="Toyoda A."/>
            <person name="Suzuki Y."/>
            <person name="Kagoshima H."/>
            <person name="Schijlen E."/>
            <person name="Tajeshwar N."/>
            <person name="Catarino B."/>
            <person name="Hetherington A.J."/>
            <person name="Saltykova A."/>
            <person name="Bonnot C."/>
            <person name="Breuninger H."/>
            <person name="Symeonidi A."/>
            <person name="Radhakrishnan G.V."/>
            <person name="Van Nieuwerburgh F."/>
            <person name="Deforce D."/>
            <person name="Chang C."/>
            <person name="Karol K.G."/>
            <person name="Hedrich R."/>
            <person name="Ulvskov P."/>
            <person name="Glockner G."/>
            <person name="Delwiche C.F."/>
            <person name="Petrasek J."/>
            <person name="Van de Peer Y."/>
            <person name="Friml J."/>
            <person name="Beilby M."/>
            <person name="Dolan L."/>
            <person name="Kohara Y."/>
            <person name="Sugano S."/>
            <person name="Fujiyama A."/>
            <person name="Delaux P.-M."/>
            <person name="Quint M."/>
            <person name="TheiBen G."/>
            <person name="Hagemann M."/>
            <person name="Harholt J."/>
            <person name="Dunand C."/>
            <person name="Zachgo S."/>
            <person name="Langdale J."/>
            <person name="Maumus F."/>
            <person name="Straeten D.V.D."/>
            <person name="Gould S.B."/>
            <person name="Rensing S.A."/>
        </authorList>
    </citation>
    <scope>NUCLEOTIDE SEQUENCE [LARGE SCALE GENOMIC DNA]</scope>
    <source>
        <strain evidence="3 4">S276</strain>
    </source>
</reference>
<keyword evidence="1" id="KW-0175">Coiled coil</keyword>
<evidence type="ECO:0000256" key="1">
    <source>
        <dbReference type="SAM" id="Coils"/>
    </source>
</evidence>
<proteinExistence type="predicted"/>
<protein>
    <submittedName>
        <fullName evidence="3">Uncharacterized protein</fullName>
    </submittedName>
</protein>
<dbReference type="Proteomes" id="UP000265515">
    <property type="component" value="Unassembled WGS sequence"/>
</dbReference>
<accession>A0A388MAJ3</accession>
<feature type="compositionally biased region" description="Basic and acidic residues" evidence="2">
    <location>
        <begin position="33"/>
        <end position="43"/>
    </location>
</feature>
<gene>
    <name evidence="3" type="ORF">CBR_g52569</name>
</gene>
<dbReference type="EMBL" id="BFEA01000917">
    <property type="protein sequence ID" value="GBG91535.1"/>
    <property type="molecule type" value="Genomic_DNA"/>
</dbReference>
<feature type="coiled-coil region" evidence="1">
    <location>
        <begin position="133"/>
        <end position="209"/>
    </location>
</feature>
<evidence type="ECO:0000313" key="4">
    <source>
        <dbReference type="Proteomes" id="UP000265515"/>
    </source>
</evidence>
<organism evidence="3 4">
    <name type="scientific">Chara braunii</name>
    <name type="common">Braun's stonewort</name>
    <dbReference type="NCBI Taxonomy" id="69332"/>
    <lineage>
        <taxon>Eukaryota</taxon>
        <taxon>Viridiplantae</taxon>
        <taxon>Streptophyta</taxon>
        <taxon>Charophyceae</taxon>
        <taxon>Charales</taxon>
        <taxon>Characeae</taxon>
        <taxon>Chara</taxon>
    </lineage>
</organism>